<dbReference type="InterPro" id="IPR050187">
    <property type="entry name" value="Lipid_Phosphate_FormReg"/>
</dbReference>
<evidence type="ECO:0000256" key="6">
    <source>
        <dbReference type="ARBA" id="ARBA00022792"/>
    </source>
</evidence>
<evidence type="ECO:0000256" key="10">
    <source>
        <dbReference type="ARBA" id="ARBA00023128"/>
    </source>
</evidence>
<keyword evidence="4" id="KW-0813">Transport</keyword>
<keyword evidence="11" id="KW-0472">Membrane</keyword>
<dbReference type="PANTHER" id="PTHR12358:SF101">
    <property type="entry name" value="MITOCHONDRIAL IMPORT INNER MEMBRANE TRANSLOCASE SUBUNIT TIM54"/>
    <property type="match status" value="1"/>
</dbReference>
<feature type="compositionally biased region" description="Basic and acidic residues" evidence="12">
    <location>
        <begin position="270"/>
        <end position="280"/>
    </location>
</feature>
<keyword evidence="6" id="KW-0999">Mitochondrion inner membrane</keyword>
<dbReference type="OMA" id="RNWMIFF"/>
<keyword evidence="5" id="KW-0812">Transmembrane</keyword>
<dbReference type="GO" id="GO:0015031">
    <property type="term" value="P:protein transport"/>
    <property type="evidence" value="ECO:0007669"/>
    <property type="project" value="UniProtKB-KW"/>
</dbReference>
<accession>A0A7U2F9S6</accession>
<dbReference type="Proteomes" id="UP000663193">
    <property type="component" value="Chromosome 10"/>
</dbReference>
<dbReference type="OrthoDB" id="5598305at2759"/>
<dbReference type="VEuPathDB" id="FungiDB:JI435_071690"/>
<keyword evidence="7" id="KW-0653">Protein transport</keyword>
<feature type="compositionally biased region" description="Low complexity" evidence="12">
    <location>
        <begin position="7"/>
        <end position="19"/>
    </location>
</feature>
<comment type="subcellular location">
    <subcellularLocation>
        <location evidence="1">Mitochondrion inner membrane</location>
        <topology evidence="1">Single-pass membrane protein</topology>
    </subcellularLocation>
</comment>
<proteinExistence type="inferred from homology"/>
<dbReference type="RefSeq" id="XP_001797521.1">
    <property type="nucleotide sequence ID" value="XM_001797469.1"/>
</dbReference>
<comment type="similarity">
    <text evidence="2">Belongs to the TIM54 family.</text>
</comment>
<evidence type="ECO:0000313" key="14">
    <source>
        <dbReference type="Proteomes" id="UP000663193"/>
    </source>
</evidence>
<dbReference type="EMBL" id="CP069032">
    <property type="protein sequence ID" value="QRD00294.1"/>
    <property type="molecule type" value="Genomic_DNA"/>
</dbReference>
<organism evidence="13 14">
    <name type="scientific">Phaeosphaeria nodorum (strain SN15 / ATCC MYA-4574 / FGSC 10173)</name>
    <name type="common">Glume blotch fungus</name>
    <name type="synonym">Parastagonospora nodorum</name>
    <dbReference type="NCBI Taxonomy" id="321614"/>
    <lineage>
        <taxon>Eukaryota</taxon>
        <taxon>Fungi</taxon>
        <taxon>Dikarya</taxon>
        <taxon>Ascomycota</taxon>
        <taxon>Pezizomycotina</taxon>
        <taxon>Dothideomycetes</taxon>
        <taxon>Pleosporomycetidae</taxon>
        <taxon>Pleosporales</taxon>
        <taxon>Pleosporineae</taxon>
        <taxon>Phaeosphaeriaceae</taxon>
        <taxon>Parastagonospora</taxon>
    </lineage>
</organism>
<evidence type="ECO:0000313" key="13">
    <source>
        <dbReference type="EMBL" id="QRD00294.1"/>
    </source>
</evidence>
<keyword evidence="8" id="KW-1133">Transmembrane helix</keyword>
<evidence type="ECO:0000256" key="8">
    <source>
        <dbReference type="ARBA" id="ARBA00022989"/>
    </source>
</evidence>
<keyword evidence="9" id="KW-0811">Translocation</keyword>
<name>A0A7U2F9S6_PHANO</name>
<dbReference type="AlphaFoldDB" id="A0A7U2F9S6"/>
<evidence type="ECO:0000256" key="3">
    <source>
        <dbReference type="ARBA" id="ARBA00020796"/>
    </source>
</evidence>
<dbReference type="Pfam" id="PF11711">
    <property type="entry name" value="Tim54"/>
    <property type="match status" value="1"/>
</dbReference>
<dbReference type="InterPro" id="IPR021056">
    <property type="entry name" value="Mt_import_IM_translocase_Tim54"/>
</dbReference>
<dbReference type="PANTHER" id="PTHR12358">
    <property type="entry name" value="SPHINGOSINE KINASE"/>
    <property type="match status" value="1"/>
</dbReference>
<feature type="region of interest" description="Disordered" evidence="12">
    <location>
        <begin position="1"/>
        <end position="27"/>
    </location>
</feature>
<evidence type="ECO:0000256" key="11">
    <source>
        <dbReference type="ARBA" id="ARBA00023136"/>
    </source>
</evidence>
<evidence type="ECO:0000256" key="7">
    <source>
        <dbReference type="ARBA" id="ARBA00022927"/>
    </source>
</evidence>
<evidence type="ECO:0000256" key="1">
    <source>
        <dbReference type="ARBA" id="ARBA00004434"/>
    </source>
</evidence>
<evidence type="ECO:0000256" key="4">
    <source>
        <dbReference type="ARBA" id="ARBA00022448"/>
    </source>
</evidence>
<keyword evidence="10" id="KW-0496">Mitochondrion</keyword>
<evidence type="ECO:0000256" key="5">
    <source>
        <dbReference type="ARBA" id="ARBA00022692"/>
    </source>
</evidence>
<gene>
    <name evidence="13" type="ORF">JI435_071690</name>
</gene>
<evidence type="ECO:0000256" key="12">
    <source>
        <dbReference type="SAM" id="MobiDB-lite"/>
    </source>
</evidence>
<dbReference type="KEGG" id="pno:SNOG_07169"/>
<reference evidence="14" key="1">
    <citation type="journal article" date="2021" name="BMC Genomics">
        <title>Chromosome-level genome assembly and manually-curated proteome of model necrotroph Parastagonospora nodorum Sn15 reveals a genome-wide trove of candidate effector homologs, and redundancy of virulence-related functions within an accessory chromosome.</title>
        <authorList>
            <person name="Bertazzoni S."/>
            <person name="Jones D.A.B."/>
            <person name="Phan H.T."/>
            <person name="Tan K.-C."/>
            <person name="Hane J.K."/>
        </authorList>
    </citation>
    <scope>NUCLEOTIDE SEQUENCE [LARGE SCALE GENOMIC DNA]</scope>
    <source>
        <strain evidence="14">SN15 / ATCC MYA-4574 / FGSC 10173)</strain>
    </source>
</reference>
<evidence type="ECO:0000256" key="9">
    <source>
        <dbReference type="ARBA" id="ARBA00023010"/>
    </source>
</evidence>
<protein>
    <recommendedName>
        <fullName evidence="3">Mitochondrial import inner membrane translocase subunit TIM54</fullName>
    </recommendedName>
</protein>
<keyword evidence="14" id="KW-1185">Reference proteome</keyword>
<sequence>MAEPDAKAAPAGSGSAGPVKPEKPPNPVWRMMGLPNFRFRLPSRNWMIFLSITGSWTAAVMYDRREKKRIQRKWSKLVEHIAQEHLDTHQLARKVTIYISAPPADGLVPARDHFHEYVKPILVAAALDWDAIEGRREGDVRAGLAERIRKLRKQKGEPTSEPLEAGIEESLAEMRQRSGVQEWDGIYGDVVIGRHTWKEYVRGLHEGWLGPLDPPVQPAELTPANFPVPQIEESTPKPTPQSTPGAEPVVVHATDDASPQALPDTPMPEEGDKPKEEENKPKKKKQPPPFIKPDEYENAVVSPYCPQALGPAAVVPFPHLLGFWNFPIRMYRFLNRRQVADDIGRQTAAAVLGAYRPFEVAGETANVSGNDESSSAKWEQQRLLAQEEADYHKTARDRSKDEEGKERVWLDDMVLDPRIAERMRRFVIDAEVEERANNLPADKKESWFAGLWPKEQKKGLWEGLSDDE</sequence>
<evidence type="ECO:0000256" key="2">
    <source>
        <dbReference type="ARBA" id="ARBA00006355"/>
    </source>
</evidence>
<dbReference type="GO" id="GO:0005743">
    <property type="term" value="C:mitochondrial inner membrane"/>
    <property type="evidence" value="ECO:0007669"/>
    <property type="project" value="UniProtKB-SubCell"/>
</dbReference>
<feature type="region of interest" description="Disordered" evidence="12">
    <location>
        <begin position="215"/>
        <end position="294"/>
    </location>
</feature>